<evidence type="ECO:0000256" key="1">
    <source>
        <dbReference type="PROSITE-ProRule" id="PRU00703"/>
    </source>
</evidence>
<evidence type="ECO:0000259" key="2">
    <source>
        <dbReference type="PROSITE" id="PS51371"/>
    </source>
</evidence>
<dbReference type="Gene3D" id="3.10.580.10">
    <property type="entry name" value="CBS-domain"/>
    <property type="match status" value="1"/>
</dbReference>
<evidence type="ECO:0000313" key="3">
    <source>
        <dbReference type="EMBL" id="NLQ23535.1"/>
    </source>
</evidence>
<proteinExistence type="predicted"/>
<dbReference type="InterPro" id="IPR046342">
    <property type="entry name" value="CBS_dom_sf"/>
</dbReference>
<name>A0ABX1KSX7_9GAMM</name>
<gene>
    <name evidence="3" type="ORF">HGO26_11720</name>
</gene>
<dbReference type="SUPFAM" id="SSF54631">
    <property type="entry name" value="CBS-domain pair"/>
    <property type="match status" value="1"/>
</dbReference>
<dbReference type="Pfam" id="PF00571">
    <property type="entry name" value="CBS"/>
    <property type="match status" value="1"/>
</dbReference>
<organism evidence="3 4">
    <name type="scientific">Shewanella oncorhynchi</name>
    <dbReference type="NCBI Taxonomy" id="2726434"/>
    <lineage>
        <taxon>Bacteria</taxon>
        <taxon>Pseudomonadati</taxon>
        <taxon>Pseudomonadota</taxon>
        <taxon>Gammaproteobacteria</taxon>
        <taxon>Alteromonadales</taxon>
        <taxon>Shewanellaceae</taxon>
        <taxon>Shewanella</taxon>
    </lineage>
</organism>
<accession>A0ABX1KSX7</accession>
<evidence type="ECO:0000313" key="4">
    <source>
        <dbReference type="Proteomes" id="UP000527352"/>
    </source>
</evidence>
<comment type="caution">
    <text evidence="3">The sequence shown here is derived from an EMBL/GenBank/DDBJ whole genome shotgun (WGS) entry which is preliminary data.</text>
</comment>
<feature type="domain" description="CBS" evidence="2">
    <location>
        <begin position="105"/>
        <end position="170"/>
    </location>
</feature>
<dbReference type="EMBL" id="JABAEB010000006">
    <property type="protein sequence ID" value="NLQ23535.1"/>
    <property type="molecule type" value="Genomic_DNA"/>
</dbReference>
<sequence length="189" mass="20623">MKTLHPFNVNSSPLYVAHHPLTLQCPAIAAMQQIAEHHLWSLPLEMSVADARKRLLTTSGITFLVINPSGRWEGVIGSAEVASDRILPIVSKTVTPFSLTLADVMLPRDKLQAVTLLELQFATVADVLNTLSASSIRLLLVIDADDKLCGIISGDNIAERLCLPTQPKQSFAAEIVHQLHESHKLATNH</sequence>
<protein>
    <submittedName>
        <fullName evidence="3">CBS domain-containing protein</fullName>
    </submittedName>
</protein>
<reference evidence="3 4" key="1">
    <citation type="submission" date="2020-04" db="EMBL/GenBank/DDBJ databases">
        <title>The first description of lens atrophy caused by putative novel Shewanella sp. that is a new emerging pathogen for cultured rainbow trout?</title>
        <authorList>
            <person name="Saticioglu I.B."/>
            <person name="Duman M."/>
            <person name="Altun S."/>
        </authorList>
    </citation>
    <scope>NUCLEOTIDE SEQUENCE [LARGE SCALE GENOMIC DNA]</scope>
    <source>
        <strain evidence="3 4">S-1</strain>
    </source>
</reference>
<dbReference type="InterPro" id="IPR000644">
    <property type="entry name" value="CBS_dom"/>
</dbReference>
<dbReference type="PROSITE" id="PS51371">
    <property type="entry name" value="CBS"/>
    <property type="match status" value="1"/>
</dbReference>
<dbReference type="RefSeq" id="WP_028759671.1">
    <property type="nucleotide sequence ID" value="NZ_JABAEB010000006.1"/>
</dbReference>
<keyword evidence="1" id="KW-0129">CBS domain</keyword>
<keyword evidence="4" id="KW-1185">Reference proteome</keyword>
<dbReference type="Proteomes" id="UP000527352">
    <property type="component" value="Unassembled WGS sequence"/>
</dbReference>